<dbReference type="HOGENOM" id="CLU_888631_0_0_1"/>
<accession>W7E0P6</accession>
<dbReference type="EMBL" id="KI968919">
    <property type="protein sequence ID" value="EUN20644.1"/>
    <property type="molecule type" value="Genomic_DNA"/>
</dbReference>
<proteinExistence type="predicted"/>
<gene>
    <name evidence="1" type="ORF">COCVIDRAFT_116074</name>
</gene>
<dbReference type="RefSeq" id="XP_014550218.1">
    <property type="nucleotide sequence ID" value="XM_014694732.1"/>
</dbReference>
<keyword evidence="2" id="KW-1185">Reference proteome</keyword>
<dbReference type="GeneID" id="26250856"/>
<evidence type="ECO:0000313" key="1">
    <source>
        <dbReference type="EMBL" id="EUN20644.1"/>
    </source>
</evidence>
<organism evidence="1 2">
    <name type="scientific">Bipolaris victoriae (strain FI3)</name>
    <name type="common">Victoria blight of oats agent</name>
    <name type="synonym">Cochliobolus victoriae</name>
    <dbReference type="NCBI Taxonomy" id="930091"/>
    <lineage>
        <taxon>Eukaryota</taxon>
        <taxon>Fungi</taxon>
        <taxon>Dikarya</taxon>
        <taxon>Ascomycota</taxon>
        <taxon>Pezizomycotina</taxon>
        <taxon>Dothideomycetes</taxon>
        <taxon>Pleosporomycetidae</taxon>
        <taxon>Pleosporales</taxon>
        <taxon>Pleosporineae</taxon>
        <taxon>Pleosporaceae</taxon>
        <taxon>Bipolaris</taxon>
    </lineage>
</organism>
<sequence length="265" mass="29520">MTTAHLQELDRTGLELGASPFARENAKNLATGYGDLIVVLLEPTDKAETHCYDAMKASSPALQLVDETLTMAFAGQRNVENTIILDRRPFRSAEIQGCEDERTTERNNQKAYQGFEAAIAILRPKVIVVCQCRDTVPDGQLSDQWSSSVSKSGDYDIVQMGNEHKCFRVYSSHPMHFQRIGDEKGPLKRVLLEYLYDATFVIAANLLAGREISGFGLSNLRNCARQGPIGKFSEVGVILTYQWTDEESSCSDELWALMKDVGMLQ</sequence>
<reference evidence="1 2" key="1">
    <citation type="journal article" date="2013" name="PLoS Genet.">
        <title>Comparative genome structure, secondary metabolite, and effector coding capacity across Cochliobolus pathogens.</title>
        <authorList>
            <person name="Condon B.J."/>
            <person name="Leng Y."/>
            <person name="Wu D."/>
            <person name="Bushley K.E."/>
            <person name="Ohm R.A."/>
            <person name="Otillar R."/>
            <person name="Martin J."/>
            <person name="Schackwitz W."/>
            <person name="Grimwood J."/>
            <person name="MohdZainudin N."/>
            <person name="Xue C."/>
            <person name="Wang R."/>
            <person name="Manning V.A."/>
            <person name="Dhillon B."/>
            <person name="Tu Z.J."/>
            <person name="Steffenson B.J."/>
            <person name="Salamov A."/>
            <person name="Sun H."/>
            <person name="Lowry S."/>
            <person name="LaButti K."/>
            <person name="Han J."/>
            <person name="Copeland A."/>
            <person name="Lindquist E."/>
            <person name="Barry K."/>
            <person name="Schmutz J."/>
            <person name="Baker S.E."/>
            <person name="Ciuffetti L.M."/>
            <person name="Grigoriev I.V."/>
            <person name="Zhong S."/>
            <person name="Turgeon B.G."/>
        </authorList>
    </citation>
    <scope>NUCLEOTIDE SEQUENCE [LARGE SCALE GENOMIC DNA]</scope>
    <source>
        <strain evidence="1 2">FI3</strain>
    </source>
</reference>
<dbReference type="AlphaFoldDB" id="W7E0P6"/>
<name>W7E0P6_BIPV3</name>
<dbReference type="Proteomes" id="UP000054337">
    <property type="component" value="Unassembled WGS sequence"/>
</dbReference>
<protein>
    <submittedName>
        <fullName evidence="1">Uncharacterized protein</fullName>
    </submittedName>
</protein>
<evidence type="ECO:0000313" key="2">
    <source>
        <dbReference type="Proteomes" id="UP000054337"/>
    </source>
</evidence>